<feature type="transmembrane region" description="Helical" evidence="1">
    <location>
        <begin position="82"/>
        <end position="103"/>
    </location>
</feature>
<keyword evidence="1" id="KW-0812">Transmembrane</keyword>
<evidence type="ECO:0000313" key="3">
    <source>
        <dbReference type="Proteomes" id="UP001597011"/>
    </source>
</evidence>
<proteinExistence type="predicted"/>
<accession>A0ABW3BQF2</accession>
<gene>
    <name evidence="2" type="ORF">ACFQ0I_03785</name>
</gene>
<dbReference type="Proteomes" id="UP001597011">
    <property type="component" value="Unassembled WGS sequence"/>
</dbReference>
<dbReference type="EMBL" id="JBHTIB010000002">
    <property type="protein sequence ID" value="MFD0834872.1"/>
    <property type="molecule type" value="Genomic_DNA"/>
</dbReference>
<evidence type="ECO:0000313" key="2">
    <source>
        <dbReference type="EMBL" id="MFD0834872.1"/>
    </source>
</evidence>
<name>A0ABW3BQF2_9FLAO</name>
<comment type="caution">
    <text evidence="2">The sequence shown here is derived from an EMBL/GenBank/DDBJ whole genome shotgun (WGS) entry which is preliminary data.</text>
</comment>
<keyword evidence="3" id="KW-1185">Reference proteome</keyword>
<dbReference type="InterPro" id="IPR046617">
    <property type="entry name" value="DUF6730"/>
</dbReference>
<evidence type="ECO:0000256" key="1">
    <source>
        <dbReference type="SAM" id="Phobius"/>
    </source>
</evidence>
<reference evidence="3" key="1">
    <citation type="journal article" date="2019" name="Int. J. Syst. Evol. Microbiol.">
        <title>The Global Catalogue of Microorganisms (GCM) 10K type strain sequencing project: providing services to taxonomists for standard genome sequencing and annotation.</title>
        <authorList>
            <consortium name="The Broad Institute Genomics Platform"/>
            <consortium name="The Broad Institute Genome Sequencing Center for Infectious Disease"/>
            <person name="Wu L."/>
            <person name="Ma J."/>
        </authorList>
    </citation>
    <scope>NUCLEOTIDE SEQUENCE [LARGE SCALE GENOMIC DNA]</scope>
    <source>
        <strain evidence="3">CCUG 60529</strain>
    </source>
</reference>
<dbReference type="RefSeq" id="WP_379939482.1">
    <property type="nucleotide sequence ID" value="NZ_JBHTIB010000002.1"/>
</dbReference>
<organism evidence="2 3">
    <name type="scientific">Mariniflexile aquimaris</name>
    <dbReference type="NCBI Taxonomy" id="881009"/>
    <lineage>
        <taxon>Bacteria</taxon>
        <taxon>Pseudomonadati</taxon>
        <taxon>Bacteroidota</taxon>
        <taxon>Flavobacteriia</taxon>
        <taxon>Flavobacteriales</taxon>
        <taxon>Flavobacteriaceae</taxon>
        <taxon>Mariniflexile</taxon>
    </lineage>
</organism>
<protein>
    <submittedName>
        <fullName evidence="2">DUF6730 family protein</fullName>
    </submittedName>
</protein>
<sequence length="104" mass="12090">MTKLEELTALLVNEINDFNKGVEKLEKISEQINSTKIKMDLTEYKSIIEEHQKQMSIHKNMMEGFENRFNNKIKEAKIYPSWAVVVFVICIVVTVVSISMLILK</sequence>
<dbReference type="Pfam" id="PF20503">
    <property type="entry name" value="DUF6730"/>
    <property type="match status" value="1"/>
</dbReference>
<keyword evidence="1" id="KW-0472">Membrane</keyword>
<keyword evidence="1" id="KW-1133">Transmembrane helix</keyword>